<sequence length="188" mass="21589">FWRKLRSEGTSRGLLQILKIHSISVTTVCGLNFLDSLIRKLNEMPKFESDLDFLIKPLLDNLEKELSTLISILEKELSFLSSIFSNVAKVHHEHKIPKYLQRRTINLAYEDEVAIDSILAHYNDDRDVVPCYMVASFKHLPTRNSNPLTDEEIVGFENDTKKIQYLIKGTNELNVIPIVGMEGQKCND</sequence>
<evidence type="ECO:0000313" key="1">
    <source>
        <dbReference type="EMBL" id="KAG5568197.1"/>
    </source>
</evidence>
<accession>A0A9J5VYG2</accession>
<comment type="caution">
    <text evidence="1">The sequence shown here is derived from an EMBL/GenBank/DDBJ whole genome shotgun (WGS) entry which is preliminary data.</text>
</comment>
<protein>
    <submittedName>
        <fullName evidence="1">Uncharacterized protein</fullName>
    </submittedName>
</protein>
<organism evidence="1 2">
    <name type="scientific">Solanum commersonii</name>
    <name type="common">Commerson's wild potato</name>
    <name type="synonym">Commerson's nightshade</name>
    <dbReference type="NCBI Taxonomy" id="4109"/>
    <lineage>
        <taxon>Eukaryota</taxon>
        <taxon>Viridiplantae</taxon>
        <taxon>Streptophyta</taxon>
        <taxon>Embryophyta</taxon>
        <taxon>Tracheophyta</taxon>
        <taxon>Spermatophyta</taxon>
        <taxon>Magnoliopsida</taxon>
        <taxon>eudicotyledons</taxon>
        <taxon>Gunneridae</taxon>
        <taxon>Pentapetalae</taxon>
        <taxon>asterids</taxon>
        <taxon>lamiids</taxon>
        <taxon>Solanales</taxon>
        <taxon>Solanaceae</taxon>
        <taxon>Solanoideae</taxon>
        <taxon>Solaneae</taxon>
        <taxon>Solanum</taxon>
    </lineage>
</organism>
<dbReference type="AlphaFoldDB" id="A0A9J5VYG2"/>
<feature type="non-terminal residue" evidence="1">
    <location>
        <position position="188"/>
    </location>
</feature>
<evidence type="ECO:0000313" key="2">
    <source>
        <dbReference type="Proteomes" id="UP000824120"/>
    </source>
</evidence>
<keyword evidence="2" id="KW-1185">Reference proteome</keyword>
<reference evidence="1" key="1">
    <citation type="submission" date="2020-09" db="EMBL/GenBank/DDBJ databases">
        <title>De no assembly of potato wild relative species, Solanum commersonii.</title>
        <authorList>
            <person name="Cho K."/>
        </authorList>
    </citation>
    <scope>NUCLEOTIDE SEQUENCE</scope>
    <source>
        <strain evidence="1">LZ3.2</strain>
        <tissue evidence="1">Leaf</tissue>
    </source>
</reference>
<name>A0A9J5VYG2_SOLCO</name>
<proteinExistence type="predicted"/>
<gene>
    <name evidence="1" type="ORF">H5410_064784</name>
</gene>
<feature type="non-terminal residue" evidence="1">
    <location>
        <position position="1"/>
    </location>
</feature>
<dbReference type="EMBL" id="JACXVP010000200">
    <property type="protein sequence ID" value="KAG5568197.1"/>
    <property type="molecule type" value="Genomic_DNA"/>
</dbReference>
<dbReference type="Proteomes" id="UP000824120">
    <property type="component" value="Unassembled WGS sequence"/>
</dbReference>